<protein>
    <recommendedName>
        <fullName evidence="3">Prepilin-type N-terminal cleavage/methylation domain-containing protein</fullName>
    </recommendedName>
</protein>
<name>A0A484HDQ6_9BACT</name>
<accession>A0A484HDQ6</accession>
<reference evidence="2" key="1">
    <citation type="submission" date="2019-01" db="EMBL/GenBank/DDBJ databases">
        <authorList>
            <consortium name="Genoscope - CEA"/>
            <person name="William W."/>
        </authorList>
    </citation>
    <scope>NUCLEOTIDE SEQUENCE</scope>
    <source>
        <strain evidence="2">CR-1</strain>
    </source>
</reference>
<evidence type="ECO:0000313" key="2">
    <source>
        <dbReference type="EMBL" id="VEN72560.1"/>
    </source>
</evidence>
<dbReference type="InterPro" id="IPR012902">
    <property type="entry name" value="N_methyl_site"/>
</dbReference>
<dbReference type="Pfam" id="PF07963">
    <property type="entry name" value="N_methyl"/>
    <property type="match status" value="1"/>
</dbReference>
<keyword evidence="1" id="KW-1133">Transmembrane helix</keyword>
<proteinExistence type="predicted"/>
<gene>
    <name evidence="2" type="ORF">EPICR_10059</name>
</gene>
<keyword evidence="1" id="KW-0812">Transmembrane</keyword>
<sequence length="166" mass="18572">MWNLNKKQPRPGKFFGKSAPGRPKGFTLIETIVAMAVAAIALTAIFKLHLQSLSIAQNASFYSAAPLLAEGKLCEWRLKPLDELTDSSGNFEDDFGGYQWRVEISDAAREMMENLPADLAENSLLTEALVKRLEGFKKIDIRVSGPGKSVYTTRAYLFWDEKNNQK</sequence>
<dbReference type="AlphaFoldDB" id="A0A484HDQ6"/>
<organism evidence="2">
    <name type="scientific">uncultured Desulfobacteraceae bacterium</name>
    <dbReference type="NCBI Taxonomy" id="218296"/>
    <lineage>
        <taxon>Bacteria</taxon>
        <taxon>Pseudomonadati</taxon>
        <taxon>Thermodesulfobacteriota</taxon>
        <taxon>Desulfobacteria</taxon>
        <taxon>Desulfobacterales</taxon>
        <taxon>Desulfobacteraceae</taxon>
        <taxon>environmental samples</taxon>
    </lineage>
</organism>
<evidence type="ECO:0008006" key="3">
    <source>
        <dbReference type="Google" id="ProtNLM"/>
    </source>
</evidence>
<dbReference type="EMBL" id="CAACVI010000001">
    <property type="protein sequence ID" value="VEN72560.1"/>
    <property type="molecule type" value="Genomic_DNA"/>
</dbReference>
<evidence type="ECO:0000256" key="1">
    <source>
        <dbReference type="SAM" id="Phobius"/>
    </source>
</evidence>
<keyword evidence="1" id="KW-0472">Membrane</keyword>
<dbReference type="PROSITE" id="PS00409">
    <property type="entry name" value="PROKAR_NTER_METHYL"/>
    <property type="match status" value="1"/>
</dbReference>
<feature type="transmembrane region" description="Helical" evidence="1">
    <location>
        <begin position="25"/>
        <end position="46"/>
    </location>
</feature>
<dbReference type="NCBIfam" id="TIGR02532">
    <property type="entry name" value="IV_pilin_GFxxxE"/>
    <property type="match status" value="1"/>
</dbReference>